<dbReference type="SUPFAM" id="SSF88713">
    <property type="entry name" value="Glycoside hydrolase/deacetylase"/>
    <property type="match status" value="1"/>
</dbReference>
<dbReference type="EMBL" id="CP119896">
    <property type="protein sequence ID" value="WFD28126.1"/>
    <property type="molecule type" value="Genomic_DNA"/>
</dbReference>
<evidence type="ECO:0000313" key="25">
    <source>
        <dbReference type="EMBL" id="WFD28126.1"/>
    </source>
</evidence>
<dbReference type="GO" id="GO:0098552">
    <property type="term" value="C:side of membrane"/>
    <property type="evidence" value="ECO:0007669"/>
    <property type="project" value="UniProtKB-KW"/>
</dbReference>
<evidence type="ECO:0000256" key="13">
    <source>
        <dbReference type="ARBA" id="ARBA00023136"/>
    </source>
</evidence>
<evidence type="ECO:0000256" key="10">
    <source>
        <dbReference type="ARBA" id="ARBA00022729"/>
    </source>
</evidence>
<feature type="compositionally biased region" description="Low complexity" evidence="22">
    <location>
        <begin position="426"/>
        <end position="476"/>
    </location>
</feature>
<accession>A0AAF0ESP2</accession>
<dbReference type="GO" id="GO:0004099">
    <property type="term" value="F:chitin deacetylase activity"/>
    <property type="evidence" value="ECO:0007669"/>
    <property type="project" value="UniProtKB-EC"/>
</dbReference>
<keyword evidence="13" id="KW-0472">Membrane</keyword>
<evidence type="ECO:0000313" key="26">
    <source>
        <dbReference type="Proteomes" id="UP001213623"/>
    </source>
</evidence>
<gene>
    <name evidence="25" type="ORF">MNAN1_003132</name>
</gene>
<dbReference type="AlphaFoldDB" id="A0AAF0ESP2"/>
<keyword evidence="10 23" id="KW-0732">Signal</keyword>
<dbReference type="GO" id="GO:0009272">
    <property type="term" value="P:fungal-type cell wall biogenesis"/>
    <property type="evidence" value="ECO:0007669"/>
    <property type="project" value="UniProtKB-ARBA"/>
</dbReference>
<dbReference type="Proteomes" id="UP001213623">
    <property type="component" value="Chromosome 5"/>
</dbReference>
<keyword evidence="8" id="KW-0336">GPI-anchor</keyword>
<dbReference type="GO" id="GO:0046872">
    <property type="term" value="F:metal ion binding"/>
    <property type="evidence" value="ECO:0007669"/>
    <property type="project" value="UniProtKB-KW"/>
</dbReference>
<evidence type="ECO:0000256" key="7">
    <source>
        <dbReference type="ARBA" id="ARBA00022525"/>
    </source>
</evidence>
<evidence type="ECO:0000256" key="1">
    <source>
        <dbReference type="ARBA" id="ARBA00001941"/>
    </source>
</evidence>
<evidence type="ECO:0000256" key="9">
    <source>
        <dbReference type="ARBA" id="ARBA00022723"/>
    </source>
</evidence>
<keyword evidence="19" id="KW-0624">Polysaccharide degradation</keyword>
<keyword evidence="14" id="KW-0325">Glycoprotein</keyword>
<evidence type="ECO:0000256" key="4">
    <source>
        <dbReference type="ARBA" id="ARBA00010973"/>
    </source>
</evidence>
<keyword evidence="11" id="KW-0378">Hydrolase</keyword>
<dbReference type="GO" id="GO:0006032">
    <property type="term" value="P:chitin catabolic process"/>
    <property type="evidence" value="ECO:0007669"/>
    <property type="project" value="UniProtKB-KW"/>
</dbReference>
<dbReference type="PROSITE" id="PS51677">
    <property type="entry name" value="NODB"/>
    <property type="match status" value="1"/>
</dbReference>
<keyword evidence="18" id="KW-0961">Cell wall biogenesis/degradation</keyword>
<evidence type="ECO:0000256" key="15">
    <source>
        <dbReference type="ARBA" id="ARBA00023277"/>
    </source>
</evidence>
<evidence type="ECO:0000259" key="24">
    <source>
        <dbReference type="PROSITE" id="PS51677"/>
    </source>
</evidence>
<dbReference type="Gene3D" id="3.20.20.370">
    <property type="entry name" value="Glycoside hydrolase/deacetylase"/>
    <property type="match status" value="1"/>
</dbReference>
<dbReference type="GO" id="GO:0000272">
    <property type="term" value="P:polysaccharide catabolic process"/>
    <property type="evidence" value="ECO:0007669"/>
    <property type="project" value="UniProtKB-KW"/>
</dbReference>
<evidence type="ECO:0000256" key="11">
    <source>
        <dbReference type="ARBA" id="ARBA00022801"/>
    </source>
</evidence>
<keyword evidence="15" id="KW-0119">Carbohydrate metabolism</keyword>
<dbReference type="GO" id="GO:0071555">
    <property type="term" value="P:cell wall organization"/>
    <property type="evidence" value="ECO:0007669"/>
    <property type="project" value="UniProtKB-KW"/>
</dbReference>
<evidence type="ECO:0000256" key="19">
    <source>
        <dbReference type="ARBA" id="ARBA00023326"/>
    </source>
</evidence>
<dbReference type="EC" id="3.5.1.41" evidence="20"/>
<evidence type="ECO:0000256" key="22">
    <source>
        <dbReference type="SAM" id="MobiDB-lite"/>
    </source>
</evidence>
<organism evidence="25 26">
    <name type="scientific">Malassezia nana</name>
    <dbReference type="NCBI Taxonomy" id="180528"/>
    <lineage>
        <taxon>Eukaryota</taxon>
        <taxon>Fungi</taxon>
        <taxon>Dikarya</taxon>
        <taxon>Basidiomycota</taxon>
        <taxon>Ustilaginomycotina</taxon>
        <taxon>Malasseziomycetes</taxon>
        <taxon>Malasseziales</taxon>
        <taxon>Malasseziaceae</taxon>
        <taxon>Malassezia</taxon>
    </lineage>
</organism>
<dbReference type="GO" id="GO:0005886">
    <property type="term" value="C:plasma membrane"/>
    <property type="evidence" value="ECO:0007669"/>
    <property type="project" value="UniProtKB-SubCell"/>
</dbReference>
<keyword evidence="16" id="KW-0170">Cobalt</keyword>
<dbReference type="InterPro" id="IPR002509">
    <property type="entry name" value="NODB_dom"/>
</dbReference>
<keyword evidence="26" id="KW-1185">Reference proteome</keyword>
<evidence type="ECO:0000256" key="3">
    <source>
        <dbReference type="ARBA" id="ARBA00004609"/>
    </source>
</evidence>
<reference evidence="25" key="1">
    <citation type="submission" date="2023-03" db="EMBL/GenBank/DDBJ databases">
        <title>Mating type loci evolution in Malassezia.</title>
        <authorList>
            <person name="Coelho M.A."/>
        </authorList>
    </citation>
    <scope>NUCLEOTIDE SEQUENCE</scope>
    <source>
        <strain evidence="25">CBS 9557</strain>
    </source>
</reference>
<dbReference type="InterPro" id="IPR011330">
    <property type="entry name" value="Glyco_hydro/deAcase_b/a-brl"/>
</dbReference>
<feature type="chain" id="PRO_5042117932" description="chitin deacetylase" evidence="23">
    <location>
        <begin position="25"/>
        <end position="500"/>
    </location>
</feature>
<feature type="region of interest" description="Disordered" evidence="22">
    <location>
        <begin position="412"/>
        <end position="476"/>
    </location>
</feature>
<evidence type="ECO:0000256" key="16">
    <source>
        <dbReference type="ARBA" id="ARBA00023285"/>
    </source>
</evidence>
<keyword evidence="6" id="KW-0134">Cell wall</keyword>
<dbReference type="Pfam" id="PF01522">
    <property type="entry name" value="Polysacc_deac_1"/>
    <property type="match status" value="1"/>
</dbReference>
<dbReference type="PANTHER" id="PTHR10587">
    <property type="entry name" value="GLYCOSYL TRANSFERASE-RELATED"/>
    <property type="match status" value="1"/>
</dbReference>
<name>A0AAF0ESP2_9BASI</name>
<comment type="catalytic activity">
    <reaction evidence="21">
        <text>[(1-&gt;4)-N-acetyl-beta-D-glucosaminyl](n) + n H2O = chitosan + n acetate</text>
        <dbReference type="Rhea" id="RHEA:10464"/>
        <dbReference type="Rhea" id="RHEA-COMP:9593"/>
        <dbReference type="Rhea" id="RHEA-COMP:9597"/>
        <dbReference type="ChEBI" id="CHEBI:15377"/>
        <dbReference type="ChEBI" id="CHEBI:17029"/>
        <dbReference type="ChEBI" id="CHEBI:30089"/>
        <dbReference type="ChEBI" id="CHEBI:57704"/>
        <dbReference type="EC" id="3.5.1.41"/>
    </reaction>
    <physiologicalReaction direction="left-to-right" evidence="21">
        <dbReference type="Rhea" id="RHEA:10465"/>
    </physiologicalReaction>
</comment>
<evidence type="ECO:0000256" key="17">
    <source>
        <dbReference type="ARBA" id="ARBA00023288"/>
    </source>
</evidence>
<evidence type="ECO:0000256" key="23">
    <source>
        <dbReference type="SAM" id="SignalP"/>
    </source>
</evidence>
<evidence type="ECO:0000256" key="18">
    <source>
        <dbReference type="ARBA" id="ARBA00023316"/>
    </source>
</evidence>
<evidence type="ECO:0000256" key="12">
    <source>
        <dbReference type="ARBA" id="ARBA00023024"/>
    </source>
</evidence>
<dbReference type="CDD" id="cd10952">
    <property type="entry name" value="CE4_MrCDA_like"/>
    <property type="match status" value="1"/>
</dbReference>
<keyword evidence="5" id="KW-1003">Cell membrane</keyword>
<keyword evidence="7" id="KW-0964">Secreted</keyword>
<feature type="signal peptide" evidence="23">
    <location>
        <begin position="1"/>
        <end position="24"/>
    </location>
</feature>
<keyword evidence="17" id="KW-0449">Lipoprotein</keyword>
<keyword evidence="12" id="KW-0146">Chitin degradation</keyword>
<evidence type="ECO:0000256" key="8">
    <source>
        <dbReference type="ARBA" id="ARBA00022622"/>
    </source>
</evidence>
<evidence type="ECO:0000256" key="2">
    <source>
        <dbReference type="ARBA" id="ARBA00004191"/>
    </source>
</evidence>
<sequence length="500" mass="54466">MKLSSSFAGGLLLTALAASTSAHAENDKAPMGKFKDHVSRPIRRHHQLAARAAPSNAAEMAKVMDPNQACKPYGVAASQTLASTYPKSDQIASIQENDKDAQAIWSEIQKSGMIPQNVQVKKGVQNHKGFSQQQSNSYDLSKDPDCWWSASQCTKPKAKNLPADIYTCDEPNTWGLTFDDGPNCSHNAFYDFLKQQKLKATLFYIGANVINLPLHAQRGLADGHHICGHTWSHNYMTTLSNEQVFAELYYTMRIIKDVMGVTTTCWRPPFGDVDDRVRAIAAGLGLRTILWSEDTNDWDVQPGGSEPRSKIIGNYQKIFNKGKNHGSEIVLTHEIRADTMKLFQDMFPQLRSSFNNVIPLTACLNVTQPYVEDNITYAVFSDFIKGNIDPKGLPSMDNMAINPDSKINVQSLDKQTQGGFSPAAMSNANRSPNNSTSSSGGGQSQSPPSSSGSDAQPFGSSSNSKQGSSKGNSDNSSMSKHAFNIYALVAVVTLSIAVLV</sequence>
<evidence type="ECO:0000256" key="6">
    <source>
        <dbReference type="ARBA" id="ARBA00022512"/>
    </source>
</evidence>
<evidence type="ECO:0000256" key="14">
    <source>
        <dbReference type="ARBA" id="ARBA00023180"/>
    </source>
</evidence>
<evidence type="ECO:0000256" key="20">
    <source>
        <dbReference type="ARBA" id="ARBA00024056"/>
    </source>
</evidence>
<protein>
    <recommendedName>
        <fullName evidence="20">chitin deacetylase</fullName>
        <ecNumber evidence="20">3.5.1.41</ecNumber>
    </recommendedName>
</protein>
<evidence type="ECO:0000256" key="21">
    <source>
        <dbReference type="ARBA" id="ARBA00048494"/>
    </source>
</evidence>
<feature type="domain" description="NodB homology" evidence="24">
    <location>
        <begin position="172"/>
        <end position="358"/>
    </location>
</feature>
<comment type="subcellular location">
    <subcellularLocation>
        <location evidence="3">Cell membrane</location>
        <topology evidence="3">Lipid-anchor</topology>
        <topology evidence="3">GPI-anchor</topology>
    </subcellularLocation>
    <subcellularLocation>
        <location evidence="2">Secreted</location>
        <location evidence="2">Cell wall</location>
    </subcellularLocation>
</comment>
<evidence type="ECO:0000256" key="5">
    <source>
        <dbReference type="ARBA" id="ARBA00022475"/>
    </source>
</evidence>
<comment type="similarity">
    <text evidence="4">Belongs to the polysaccharide deacetylase family.</text>
</comment>
<dbReference type="InterPro" id="IPR050248">
    <property type="entry name" value="Polysacc_deacetylase_ArnD"/>
</dbReference>
<dbReference type="FunFam" id="3.20.20.370:FF:000004">
    <property type="entry name" value="Related to Chitin deacetylase"/>
    <property type="match status" value="1"/>
</dbReference>
<comment type="cofactor">
    <cofactor evidence="1">
        <name>Co(2+)</name>
        <dbReference type="ChEBI" id="CHEBI:48828"/>
    </cofactor>
</comment>
<dbReference type="PANTHER" id="PTHR10587:SF98">
    <property type="entry name" value="CHITIN DEACETYLASE"/>
    <property type="match status" value="1"/>
</dbReference>
<proteinExistence type="inferred from homology"/>
<keyword evidence="9" id="KW-0479">Metal-binding</keyword>